<sequence length="81" mass="9290">MSGKKGEALASLTYAHTSHTLREEDGKKTQEQLLSYPRDPFTFLLMPSNCGDANRRHSDRERQAWDLVISNKIDTKRGRVE</sequence>
<gene>
    <name evidence="2" type="ORF">OUZ56_019043</name>
</gene>
<dbReference type="Proteomes" id="UP001234178">
    <property type="component" value="Unassembled WGS sequence"/>
</dbReference>
<reference evidence="2 3" key="1">
    <citation type="journal article" date="2023" name="Nucleic Acids Res.">
        <title>The hologenome of Daphnia magna reveals possible DNA methylation and microbiome-mediated evolution of the host genome.</title>
        <authorList>
            <person name="Chaturvedi A."/>
            <person name="Li X."/>
            <person name="Dhandapani V."/>
            <person name="Marshall H."/>
            <person name="Kissane S."/>
            <person name="Cuenca-Cambronero M."/>
            <person name="Asole G."/>
            <person name="Calvet F."/>
            <person name="Ruiz-Romero M."/>
            <person name="Marangio P."/>
            <person name="Guigo R."/>
            <person name="Rago D."/>
            <person name="Mirbahai L."/>
            <person name="Eastwood N."/>
            <person name="Colbourne J.K."/>
            <person name="Zhou J."/>
            <person name="Mallon E."/>
            <person name="Orsini L."/>
        </authorList>
    </citation>
    <scope>NUCLEOTIDE SEQUENCE [LARGE SCALE GENOMIC DNA]</scope>
    <source>
        <strain evidence="2">LRV0_1</strain>
    </source>
</reference>
<feature type="compositionally biased region" description="Basic and acidic residues" evidence="1">
    <location>
        <begin position="20"/>
        <end position="30"/>
    </location>
</feature>
<name>A0ABQ9ZAJ1_9CRUS</name>
<organism evidence="2 3">
    <name type="scientific">Daphnia magna</name>
    <dbReference type="NCBI Taxonomy" id="35525"/>
    <lineage>
        <taxon>Eukaryota</taxon>
        <taxon>Metazoa</taxon>
        <taxon>Ecdysozoa</taxon>
        <taxon>Arthropoda</taxon>
        <taxon>Crustacea</taxon>
        <taxon>Branchiopoda</taxon>
        <taxon>Diplostraca</taxon>
        <taxon>Cladocera</taxon>
        <taxon>Anomopoda</taxon>
        <taxon>Daphniidae</taxon>
        <taxon>Daphnia</taxon>
    </lineage>
</organism>
<dbReference type="EMBL" id="JAOYFB010000003">
    <property type="protein sequence ID" value="KAK4009900.1"/>
    <property type="molecule type" value="Genomic_DNA"/>
</dbReference>
<proteinExistence type="predicted"/>
<evidence type="ECO:0000256" key="1">
    <source>
        <dbReference type="SAM" id="MobiDB-lite"/>
    </source>
</evidence>
<keyword evidence="3" id="KW-1185">Reference proteome</keyword>
<feature type="region of interest" description="Disordered" evidence="1">
    <location>
        <begin position="1"/>
        <end position="32"/>
    </location>
</feature>
<comment type="caution">
    <text evidence="2">The sequence shown here is derived from an EMBL/GenBank/DDBJ whole genome shotgun (WGS) entry which is preliminary data.</text>
</comment>
<evidence type="ECO:0000313" key="2">
    <source>
        <dbReference type="EMBL" id="KAK4009900.1"/>
    </source>
</evidence>
<protein>
    <submittedName>
        <fullName evidence="2">Uncharacterized protein</fullName>
    </submittedName>
</protein>
<accession>A0ABQ9ZAJ1</accession>
<evidence type="ECO:0000313" key="3">
    <source>
        <dbReference type="Proteomes" id="UP001234178"/>
    </source>
</evidence>